<reference evidence="2 3" key="1">
    <citation type="submission" date="2016-08" db="EMBL/GenBank/DDBJ databases">
        <title>A Parts List for Fungal Cellulosomes Revealed by Comparative Genomics.</title>
        <authorList>
            <consortium name="DOE Joint Genome Institute"/>
            <person name="Haitjema C.H."/>
            <person name="Gilmore S.P."/>
            <person name="Henske J.K."/>
            <person name="Solomon K.V."/>
            <person name="De Groot R."/>
            <person name="Kuo A."/>
            <person name="Mondo S.J."/>
            <person name="Salamov A.A."/>
            <person name="Labutti K."/>
            <person name="Zhao Z."/>
            <person name="Chiniquy J."/>
            <person name="Barry K."/>
            <person name="Brewer H.M."/>
            <person name="Purvine S.O."/>
            <person name="Wright A.T."/>
            <person name="Boxma B."/>
            <person name="Van Alen T."/>
            <person name="Hackstein J.H."/>
            <person name="Baker S.E."/>
            <person name="Grigoriev I.V."/>
            <person name="O'Malley M.A."/>
        </authorList>
    </citation>
    <scope>NUCLEOTIDE SEQUENCE [LARGE SCALE GENOMIC DNA]</scope>
    <source>
        <strain evidence="2 3">G1</strain>
    </source>
</reference>
<evidence type="ECO:0000313" key="2">
    <source>
        <dbReference type="EMBL" id="ORY22809.1"/>
    </source>
</evidence>
<feature type="signal peptide" evidence="1">
    <location>
        <begin position="1"/>
        <end position="24"/>
    </location>
</feature>
<dbReference type="AlphaFoldDB" id="A0A1Y2AJR6"/>
<dbReference type="EMBL" id="MCOG01000242">
    <property type="protein sequence ID" value="ORY22809.1"/>
    <property type="molecule type" value="Genomic_DNA"/>
</dbReference>
<name>A0A1Y2AJR6_9FUNG</name>
<protein>
    <submittedName>
        <fullName evidence="2">Uncharacterized protein</fullName>
    </submittedName>
</protein>
<sequence length="82" mass="10289">MFRNRCYIIYIVLYIILRIQRCFCQNNEITDYSMDTFDENDNFISRYRLEFNYTTYLFNDFEEIKFMLAITYIIMLKKKINN</sequence>
<keyword evidence="3" id="KW-1185">Reference proteome</keyword>
<keyword evidence="1" id="KW-0732">Signal</keyword>
<evidence type="ECO:0000313" key="3">
    <source>
        <dbReference type="Proteomes" id="UP000193920"/>
    </source>
</evidence>
<feature type="chain" id="PRO_5012169220" evidence="1">
    <location>
        <begin position="25"/>
        <end position="82"/>
    </location>
</feature>
<proteinExistence type="predicted"/>
<gene>
    <name evidence="2" type="ORF">LY90DRAFT_128422</name>
</gene>
<evidence type="ECO:0000256" key="1">
    <source>
        <dbReference type="SAM" id="SignalP"/>
    </source>
</evidence>
<accession>A0A1Y2AJR6</accession>
<dbReference type="Proteomes" id="UP000193920">
    <property type="component" value="Unassembled WGS sequence"/>
</dbReference>
<organism evidence="2 3">
    <name type="scientific">Neocallimastix californiae</name>
    <dbReference type="NCBI Taxonomy" id="1754190"/>
    <lineage>
        <taxon>Eukaryota</taxon>
        <taxon>Fungi</taxon>
        <taxon>Fungi incertae sedis</taxon>
        <taxon>Chytridiomycota</taxon>
        <taxon>Chytridiomycota incertae sedis</taxon>
        <taxon>Neocallimastigomycetes</taxon>
        <taxon>Neocallimastigales</taxon>
        <taxon>Neocallimastigaceae</taxon>
        <taxon>Neocallimastix</taxon>
    </lineage>
</organism>
<dbReference type="OrthoDB" id="10536544at2759"/>
<comment type="caution">
    <text evidence="2">The sequence shown here is derived from an EMBL/GenBank/DDBJ whole genome shotgun (WGS) entry which is preliminary data.</text>
</comment>